<comment type="cofactor">
    <cofactor evidence="10">
        <name>Zn(2+)</name>
        <dbReference type="ChEBI" id="CHEBI:29105"/>
    </cofactor>
    <text evidence="10">Binds 1 zinc ion per subunit.</text>
</comment>
<comment type="similarity">
    <text evidence="10">Belongs to the peptidase M48 family.</text>
</comment>
<accession>A0A7C4NLT8</accession>
<reference evidence="14" key="1">
    <citation type="journal article" date="2020" name="mSystems">
        <title>Genome- and Community-Level Interaction Insights into Carbon Utilization and Element Cycling Functions of Hydrothermarchaeota in Hydrothermal Sediment.</title>
        <authorList>
            <person name="Zhou Z."/>
            <person name="Liu Y."/>
            <person name="Xu W."/>
            <person name="Pan J."/>
            <person name="Luo Z.H."/>
            <person name="Li M."/>
        </authorList>
    </citation>
    <scope>NUCLEOTIDE SEQUENCE [LARGE SCALE GENOMIC DNA]</scope>
    <source>
        <strain evidence="14">SpSt-637</strain>
        <strain evidence="13">SpSt-667</strain>
    </source>
</reference>
<evidence type="ECO:0000256" key="5">
    <source>
        <dbReference type="ARBA" id="ARBA00022801"/>
    </source>
</evidence>
<evidence type="ECO:0000313" key="13">
    <source>
        <dbReference type="EMBL" id="HGQ36220.1"/>
    </source>
</evidence>
<organism evidence="14">
    <name type="scientific">Ignisphaera aggregans</name>
    <dbReference type="NCBI Taxonomy" id="334771"/>
    <lineage>
        <taxon>Archaea</taxon>
        <taxon>Thermoproteota</taxon>
        <taxon>Thermoprotei</taxon>
        <taxon>Desulfurococcales</taxon>
        <taxon>Desulfurococcaceae</taxon>
        <taxon>Ignisphaera</taxon>
    </lineage>
</organism>
<protein>
    <recommendedName>
        <fullName evidence="12">Peptidase M48 domain-containing protein</fullName>
    </recommendedName>
</protein>
<comment type="caution">
    <text evidence="14">The sequence shown here is derived from an EMBL/GenBank/DDBJ whole genome shotgun (WGS) entry which is preliminary data.</text>
</comment>
<keyword evidence="3 11" id="KW-0812">Transmembrane</keyword>
<evidence type="ECO:0000256" key="1">
    <source>
        <dbReference type="ARBA" id="ARBA00022475"/>
    </source>
</evidence>
<dbReference type="GO" id="GO:0006508">
    <property type="term" value="P:proteolysis"/>
    <property type="evidence" value="ECO:0007669"/>
    <property type="project" value="UniProtKB-KW"/>
</dbReference>
<evidence type="ECO:0000259" key="12">
    <source>
        <dbReference type="Pfam" id="PF01435"/>
    </source>
</evidence>
<keyword evidence="7 11" id="KW-1133">Transmembrane helix</keyword>
<dbReference type="EMBL" id="DTBD01000073">
    <property type="protein sequence ID" value="HGQ65185.1"/>
    <property type="molecule type" value="Genomic_DNA"/>
</dbReference>
<feature type="transmembrane region" description="Helical" evidence="11">
    <location>
        <begin position="140"/>
        <end position="160"/>
    </location>
</feature>
<feature type="domain" description="Peptidase M48" evidence="12">
    <location>
        <begin position="36"/>
        <end position="218"/>
    </location>
</feature>
<sequence>MLVFYHKGVNILIKSLGNAIRKFKVYLWWLYSSKLEDPFIHNLAKEVARIIGIKPFKNIRVSSRFYIANAAVIGFRCRTLVLTNLLLNILGAEELKAVLLHEYAHCKFKHQIKLLVVSFALMLVIALTAIFITQTIESELTALSIGIPFLILGYLLVVLITRLITKRFEIEADCLVASKLENPNLYIELLKKIKNINGEIRGWRTLLSPHPSTDIRIAYVIKCAEDFSRYRE</sequence>
<keyword evidence="9 11" id="KW-0472">Membrane</keyword>
<evidence type="ECO:0000256" key="7">
    <source>
        <dbReference type="ARBA" id="ARBA00022989"/>
    </source>
</evidence>
<dbReference type="PANTHER" id="PTHR43221:SF2">
    <property type="entry name" value="PROTEASE HTPX HOMOLOG"/>
    <property type="match status" value="1"/>
</dbReference>
<evidence type="ECO:0000256" key="6">
    <source>
        <dbReference type="ARBA" id="ARBA00022833"/>
    </source>
</evidence>
<dbReference type="Pfam" id="PF01435">
    <property type="entry name" value="Peptidase_M48"/>
    <property type="match status" value="1"/>
</dbReference>
<keyword evidence="5 10" id="KW-0378">Hydrolase</keyword>
<keyword evidence="1" id="KW-1003">Cell membrane</keyword>
<dbReference type="Gene3D" id="3.30.2010.10">
    <property type="entry name" value="Metalloproteases ('zincins'), catalytic domain"/>
    <property type="match status" value="1"/>
</dbReference>
<dbReference type="PANTHER" id="PTHR43221">
    <property type="entry name" value="PROTEASE HTPX"/>
    <property type="match status" value="1"/>
</dbReference>
<keyword evidence="4" id="KW-0479">Metal-binding</keyword>
<keyword evidence="2 10" id="KW-0645">Protease</keyword>
<dbReference type="GO" id="GO:0004222">
    <property type="term" value="F:metalloendopeptidase activity"/>
    <property type="evidence" value="ECO:0007669"/>
    <property type="project" value="InterPro"/>
</dbReference>
<dbReference type="AlphaFoldDB" id="A0A7C4NLT8"/>
<evidence type="ECO:0000256" key="3">
    <source>
        <dbReference type="ARBA" id="ARBA00022692"/>
    </source>
</evidence>
<evidence type="ECO:0000256" key="10">
    <source>
        <dbReference type="RuleBase" id="RU003983"/>
    </source>
</evidence>
<evidence type="ECO:0000256" key="8">
    <source>
        <dbReference type="ARBA" id="ARBA00023049"/>
    </source>
</evidence>
<evidence type="ECO:0000256" key="2">
    <source>
        <dbReference type="ARBA" id="ARBA00022670"/>
    </source>
</evidence>
<keyword evidence="6 10" id="KW-0862">Zinc</keyword>
<evidence type="ECO:0000313" key="14">
    <source>
        <dbReference type="EMBL" id="HGQ65185.1"/>
    </source>
</evidence>
<evidence type="ECO:0000256" key="4">
    <source>
        <dbReference type="ARBA" id="ARBA00022723"/>
    </source>
</evidence>
<evidence type="ECO:0000256" key="9">
    <source>
        <dbReference type="ARBA" id="ARBA00023136"/>
    </source>
</evidence>
<keyword evidence="8 10" id="KW-0482">Metalloprotease</keyword>
<dbReference type="InterPro" id="IPR001915">
    <property type="entry name" value="Peptidase_M48"/>
</dbReference>
<dbReference type="GO" id="GO:0046872">
    <property type="term" value="F:metal ion binding"/>
    <property type="evidence" value="ECO:0007669"/>
    <property type="project" value="UniProtKB-KW"/>
</dbReference>
<evidence type="ECO:0000256" key="11">
    <source>
        <dbReference type="SAM" id="Phobius"/>
    </source>
</evidence>
<name>A0A7C4NLT8_9CREN</name>
<proteinExistence type="inferred from homology"/>
<dbReference type="EMBL" id="DTCK01000039">
    <property type="protein sequence ID" value="HGQ36220.1"/>
    <property type="molecule type" value="Genomic_DNA"/>
</dbReference>
<feature type="transmembrane region" description="Helical" evidence="11">
    <location>
        <begin position="114"/>
        <end position="134"/>
    </location>
</feature>
<gene>
    <name evidence="14" type="ORF">ENU08_08080</name>
    <name evidence="13" type="ORF">ENU41_06040</name>
</gene>
<dbReference type="InterPro" id="IPR050083">
    <property type="entry name" value="HtpX_protease"/>
</dbReference>